<dbReference type="Gene3D" id="3.30.390.150">
    <property type="match status" value="1"/>
</dbReference>
<name>A0A9W9YXC8_9CNID</name>
<dbReference type="OrthoDB" id="5957068at2759"/>
<dbReference type="AlphaFoldDB" id="A0A9W9YXC8"/>
<protein>
    <recommendedName>
        <fullName evidence="2">BRICHOS domain-containing protein</fullName>
    </recommendedName>
</protein>
<dbReference type="InterPro" id="IPR007084">
    <property type="entry name" value="BRICHOS_dom"/>
</dbReference>
<evidence type="ECO:0000313" key="3">
    <source>
        <dbReference type="EMBL" id="KAJ7371182.1"/>
    </source>
</evidence>
<dbReference type="PANTHER" id="PTHR10800:SF4">
    <property type="entry name" value="PULMONARY SURFACTANT-ASSOCIATED PROTEIN C"/>
    <property type="match status" value="1"/>
</dbReference>
<evidence type="ECO:0000313" key="4">
    <source>
        <dbReference type="Proteomes" id="UP001163046"/>
    </source>
</evidence>
<organism evidence="3 4">
    <name type="scientific">Desmophyllum pertusum</name>
    <dbReference type="NCBI Taxonomy" id="174260"/>
    <lineage>
        <taxon>Eukaryota</taxon>
        <taxon>Metazoa</taxon>
        <taxon>Cnidaria</taxon>
        <taxon>Anthozoa</taxon>
        <taxon>Hexacorallia</taxon>
        <taxon>Scleractinia</taxon>
        <taxon>Caryophylliina</taxon>
        <taxon>Caryophylliidae</taxon>
        <taxon>Desmophyllum</taxon>
    </lineage>
</organism>
<dbReference type="InterPro" id="IPR001729">
    <property type="entry name" value="SP-C"/>
</dbReference>
<proteinExistence type="predicted"/>
<dbReference type="PROSITE" id="PS50869">
    <property type="entry name" value="BRICHOS"/>
    <property type="match status" value="1"/>
</dbReference>
<keyword evidence="4" id="KW-1185">Reference proteome</keyword>
<reference evidence="3" key="1">
    <citation type="submission" date="2023-01" db="EMBL/GenBank/DDBJ databases">
        <title>Genome assembly of the deep-sea coral Lophelia pertusa.</title>
        <authorList>
            <person name="Herrera S."/>
            <person name="Cordes E."/>
        </authorList>
    </citation>
    <scope>NUCLEOTIDE SEQUENCE</scope>
    <source>
        <strain evidence="3">USNM1676648</strain>
        <tissue evidence="3">Polyp</tissue>
    </source>
</reference>
<feature type="domain" description="BRICHOS" evidence="2">
    <location>
        <begin position="122"/>
        <end position="213"/>
    </location>
</feature>
<dbReference type="PANTHER" id="PTHR10800">
    <property type="entry name" value="PULMONARY SURFACTANT-ASSOCIATED PROTEIN C"/>
    <property type="match status" value="1"/>
</dbReference>
<dbReference type="GO" id="GO:0005615">
    <property type="term" value="C:extracellular space"/>
    <property type="evidence" value="ECO:0007669"/>
    <property type="project" value="TreeGrafter"/>
</dbReference>
<dbReference type="GO" id="GO:0007585">
    <property type="term" value="P:respiratory gaseous exchange by respiratory system"/>
    <property type="evidence" value="ECO:0007669"/>
    <property type="project" value="InterPro"/>
</dbReference>
<accession>A0A9W9YXC8</accession>
<sequence length="238" mass="27014">MRIHIGQPSEGIKMVRLGRKRNKALCYKKKEELTVTSLQEKDGFQVVHFVPCCSGCHRFCLVYLQMWPRGKGITTVVYFLVSSSNSVEKYTLKMNKDGKDYEEKIEIDTEKETETFHVPKTSDNEEAGDIVYDFKQNLTMIRMPVTNSCFLMQSTGAVPKPADLKRLLENKNGVVMAKSQTEVKVKVVGTLEDRSHLIDEMVDLCAKLPIYVVTEGELDTTNAVQPTDNAPAKREWNT</sequence>
<gene>
    <name evidence="3" type="ORF">OS493_027292</name>
</gene>
<evidence type="ECO:0000256" key="1">
    <source>
        <dbReference type="ARBA" id="ARBA00023157"/>
    </source>
</evidence>
<dbReference type="SMART" id="SM01039">
    <property type="entry name" value="BRICHOS"/>
    <property type="match status" value="1"/>
</dbReference>
<dbReference type="EMBL" id="MU826850">
    <property type="protein sequence ID" value="KAJ7371182.1"/>
    <property type="molecule type" value="Genomic_DNA"/>
</dbReference>
<keyword evidence="1" id="KW-1015">Disulfide bond</keyword>
<comment type="caution">
    <text evidence="3">The sequence shown here is derived from an EMBL/GenBank/DDBJ whole genome shotgun (WGS) entry which is preliminary data.</text>
</comment>
<evidence type="ECO:0000259" key="2">
    <source>
        <dbReference type="PROSITE" id="PS50869"/>
    </source>
</evidence>
<dbReference type="Proteomes" id="UP001163046">
    <property type="component" value="Unassembled WGS sequence"/>
</dbReference>
<dbReference type="Pfam" id="PF04089">
    <property type="entry name" value="BRICHOS"/>
    <property type="match status" value="1"/>
</dbReference>